<accession>U4LNV7</accession>
<dbReference type="EMBL" id="HF936249">
    <property type="protein sequence ID" value="CCX33811.1"/>
    <property type="molecule type" value="Genomic_DNA"/>
</dbReference>
<organism evidence="1 2">
    <name type="scientific">Pyronema omphalodes (strain CBS 100304)</name>
    <name type="common">Pyronema confluens</name>
    <dbReference type="NCBI Taxonomy" id="1076935"/>
    <lineage>
        <taxon>Eukaryota</taxon>
        <taxon>Fungi</taxon>
        <taxon>Dikarya</taxon>
        <taxon>Ascomycota</taxon>
        <taxon>Pezizomycotina</taxon>
        <taxon>Pezizomycetes</taxon>
        <taxon>Pezizales</taxon>
        <taxon>Pyronemataceae</taxon>
        <taxon>Pyronema</taxon>
    </lineage>
</organism>
<sequence length="63" mass="7478">MHCLRYYCNCGLIRRNLRALRAFFARVCSYSLVYSSLADPTHRYRTVHVQRSRPSLKRNVSLT</sequence>
<dbReference type="Proteomes" id="UP000018144">
    <property type="component" value="Unassembled WGS sequence"/>
</dbReference>
<keyword evidence="2" id="KW-1185">Reference proteome</keyword>
<dbReference type="AlphaFoldDB" id="U4LNV7"/>
<name>U4LNV7_PYROM</name>
<evidence type="ECO:0000313" key="2">
    <source>
        <dbReference type="Proteomes" id="UP000018144"/>
    </source>
</evidence>
<reference evidence="1 2" key="1">
    <citation type="journal article" date="2013" name="PLoS Genet.">
        <title>The genome and development-dependent transcriptomes of Pyronema confluens: a window into fungal evolution.</title>
        <authorList>
            <person name="Traeger S."/>
            <person name="Altegoer F."/>
            <person name="Freitag M."/>
            <person name="Gabaldon T."/>
            <person name="Kempken F."/>
            <person name="Kumar A."/>
            <person name="Marcet-Houben M."/>
            <person name="Poggeler S."/>
            <person name="Stajich J.E."/>
            <person name="Nowrousian M."/>
        </authorList>
    </citation>
    <scope>NUCLEOTIDE SEQUENCE [LARGE SCALE GENOMIC DNA]</scope>
    <source>
        <strain evidence="2">CBS 100304</strain>
        <tissue evidence="1">Vegetative mycelium</tissue>
    </source>
</reference>
<proteinExistence type="predicted"/>
<evidence type="ECO:0000313" key="1">
    <source>
        <dbReference type="EMBL" id="CCX33811.1"/>
    </source>
</evidence>
<protein>
    <submittedName>
        <fullName evidence="1">Uncharacterized protein</fullName>
    </submittedName>
</protein>
<gene>
    <name evidence="1" type="ORF">PCON_02053</name>
</gene>